<keyword evidence="1" id="KW-0732">Signal</keyword>
<dbReference type="Proteomes" id="UP001590951">
    <property type="component" value="Unassembled WGS sequence"/>
</dbReference>
<proteinExistence type="predicted"/>
<comment type="caution">
    <text evidence="2">The sequence shown here is derived from an EMBL/GenBank/DDBJ whole genome shotgun (WGS) entry which is preliminary data.</text>
</comment>
<reference evidence="2 3" key="1">
    <citation type="submission" date="2024-09" db="EMBL/GenBank/DDBJ databases">
        <title>Rethinking Asexuality: The Enigmatic Case of Functional Sexual Genes in Lepraria (Stereocaulaceae).</title>
        <authorList>
            <person name="Doellman M."/>
            <person name="Sun Y."/>
            <person name="Barcenas-Pena A."/>
            <person name="Lumbsch H.T."/>
            <person name="Grewe F."/>
        </authorList>
    </citation>
    <scope>NUCLEOTIDE SEQUENCE [LARGE SCALE GENOMIC DNA]</scope>
    <source>
        <strain evidence="2 3">Grewe 0041</strain>
    </source>
</reference>
<protein>
    <submittedName>
        <fullName evidence="2">Uncharacterized protein</fullName>
    </submittedName>
</protein>
<gene>
    <name evidence="2" type="ORF">ABVK25_007539</name>
</gene>
<name>A0ABR4B456_9LECA</name>
<dbReference type="EMBL" id="JBHFEH010000029">
    <property type="protein sequence ID" value="KAL2052097.1"/>
    <property type="molecule type" value="Genomic_DNA"/>
</dbReference>
<keyword evidence="3" id="KW-1185">Reference proteome</keyword>
<organism evidence="2 3">
    <name type="scientific">Lepraria finkii</name>
    <dbReference type="NCBI Taxonomy" id="1340010"/>
    <lineage>
        <taxon>Eukaryota</taxon>
        <taxon>Fungi</taxon>
        <taxon>Dikarya</taxon>
        <taxon>Ascomycota</taxon>
        <taxon>Pezizomycotina</taxon>
        <taxon>Lecanoromycetes</taxon>
        <taxon>OSLEUM clade</taxon>
        <taxon>Lecanoromycetidae</taxon>
        <taxon>Lecanorales</taxon>
        <taxon>Lecanorineae</taxon>
        <taxon>Stereocaulaceae</taxon>
        <taxon>Lepraria</taxon>
    </lineage>
</organism>
<evidence type="ECO:0000256" key="1">
    <source>
        <dbReference type="SAM" id="SignalP"/>
    </source>
</evidence>
<feature type="chain" id="PRO_5046817280" evidence="1">
    <location>
        <begin position="17"/>
        <end position="186"/>
    </location>
</feature>
<feature type="signal peptide" evidence="1">
    <location>
        <begin position="1"/>
        <end position="16"/>
    </location>
</feature>
<accession>A0ABR4B456</accession>
<evidence type="ECO:0000313" key="3">
    <source>
        <dbReference type="Proteomes" id="UP001590951"/>
    </source>
</evidence>
<evidence type="ECO:0000313" key="2">
    <source>
        <dbReference type="EMBL" id="KAL2052097.1"/>
    </source>
</evidence>
<sequence>MPLGLLTLLFIGLASGASIINSIQITNATSNATLAGGNPLDIVECTPKPPTPKDTRPLLGWCRTTVDIYPFPKSETMGIFHVSGEPDEFKLPFTASIEDKTSGGCEVTVDIPYHVSDSYSWFKIWQDTKNLMETCREEHTNYPHTGGYTMTGNLGQIKITITTKHSGEVLEVGTLGMNRSAIEWMS</sequence>